<proteinExistence type="predicted"/>
<dbReference type="SUPFAM" id="SSF51735">
    <property type="entry name" value="NAD(P)-binding Rossmann-fold domains"/>
    <property type="match status" value="1"/>
</dbReference>
<feature type="domain" description="Gfo/Idh/MocA-like oxidoreductase N-terminal" evidence="1">
    <location>
        <begin position="12"/>
        <end position="136"/>
    </location>
</feature>
<name>A0A3S0ZFL2_9GAMM</name>
<dbReference type="InterPro" id="IPR055170">
    <property type="entry name" value="GFO_IDH_MocA-like_dom"/>
</dbReference>
<dbReference type="Gene3D" id="3.40.50.720">
    <property type="entry name" value="NAD(P)-binding Rossmann-like Domain"/>
    <property type="match status" value="1"/>
</dbReference>
<dbReference type="GO" id="GO:0000166">
    <property type="term" value="F:nucleotide binding"/>
    <property type="evidence" value="ECO:0007669"/>
    <property type="project" value="InterPro"/>
</dbReference>
<dbReference type="EMBL" id="RZHD01000004">
    <property type="protein sequence ID" value="RUR47778.1"/>
    <property type="molecule type" value="Genomic_DNA"/>
</dbReference>
<dbReference type="RefSeq" id="WP_126981566.1">
    <property type="nucleotide sequence ID" value="NZ_RZHD01000004.1"/>
</dbReference>
<dbReference type="Proteomes" id="UP000286912">
    <property type="component" value="Unassembled WGS sequence"/>
</dbReference>
<dbReference type="AlphaFoldDB" id="A0A3S0ZFL2"/>
<feature type="domain" description="GFO/IDH/MocA-like oxidoreductase" evidence="2">
    <location>
        <begin position="149"/>
        <end position="279"/>
    </location>
</feature>
<dbReference type="PANTHER" id="PTHR43708:SF3">
    <property type="entry name" value="OXIDOREDUCTASE"/>
    <property type="match status" value="1"/>
</dbReference>
<sequence>MTTTNNTPRRLRLAMIGGGQGAFIGGVHRMAARLDDRFELVAGAFSSQTERNLATANELGIDEQRCYADYAALLAGEAAREDGAQVVAIVTPNHLHYPAALASLEAGFHVVCEKPMTLSVEEAEQLAQAAEKSARHFVLMHNYAGYPLVQHARELIAEGALGQLRHVQVEYIQEWLSEPPEADNRQAAWRLDPTQAGAAGCLGDIGVHAFQLAQFISCQRVSEVSAELVTAVPGRALDDNVQALLRFNGGARGMLWASQTAAGYENALTIRVIGEKASLQWAQEQPNELWLKPLNGPSQRLTRRDDWLSAGIGQGVRVPGGHPEGYIEAFANLYQALADGHMSGECPAWLPGIDDGVDGMRFIAAAITSSQAASAWTPLHSTNDTVRKTLQRTLYE</sequence>
<comment type="caution">
    <text evidence="3">The sequence shown here is derived from an EMBL/GenBank/DDBJ whole genome shotgun (WGS) entry which is preliminary data.</text>
</comment>
<organism evidence="3 4">
    <name type="scientific">Vreelandella populi</name>
    <dbReference type="NCBI Taxonomy" id="2498858"/>
    <lineage>
        <taxon>Bacteria</taxon>
        <taxon>Pseudomonadati</taxon>
        <taxon>Pseudomonadota</taxon>
        <taxon>Gammaproteobacteria</taxon>
        <taxon>Oceanospirillales</taxon>
        <taxon>Halomonadaceae</taxon>
        <taxon>Vreelandella</taxon>
    </lineage>
</organism>
<keyword evidence="4" id="KW-1185">Reference proteome</keyword>
<evidence type="ECO:0000313" key="4">
    <source>
        <dbReference type="Proteomes" id="UP000286912"/>
    </source>
</evidence>
<gene>
    <name evidence="3" type="ORF">ELY37_05855</name>
</gene>
<evidence type="ECO:0000259" key="1">
    <source>
        <dbReference type="Pfam" id="PF01408"/>
    </source>
</evidence>
<reference evidence="3 4" key="1">
    <citation type="submission" date="2018-12" db="EMBL/GenBank/DDBJ databases">
        <title>three novel Halomonas strain isolated from plants.</title>
        <authorList>
            <person name="Sun C."/>
        </authorList>
    </citation>
    <scope>NUCLEOTIDE SEQUENCE [LARGE SCALE GENOMIC DNA]</scope>
    <source>
        <strain evidence="3 4">RC</strain>
    </source>
</reference>
<dbReference type="SUPFAM" id="SSF55347">
    <property type="entry name" value="Glyceraldehyde-3-phosphate dehydrogenase-like, C-terminal domain"/>
    <property type="match status" value="1"/>
</dbReference>
<dbReference type="Gene3D" id="3.30.360.10">
    <property type="entry name" value="Dihydrodipicolinate Reductase, domain 2"/>
    <property type="match status" value="1"/>
</dbReference>
<evidence type="ECO:0000259" key="2">
    <source>
        <dbReference type="Pfam" id="PF22725"/>
    </source>
</evidence>
<dbReference type="InterPro" id="IPR036291">
    <property type="entry name" value="NAD(P)-bd_dom_sf"/>
</dbReference>
<dbReference type="InterPro" id="IPR000683">
    <property type="entry name" value="Gfo/Idh/MocA-like_OxRdtase_N"/>
</dbReference>
<protein>
    <submittedName>
        <fullName evidence="3">Gfo/Idh/MocA family oxidoreductase</fullName>
    </submittedName>
</protein>
<dbReference type="PANTHER" id="PTHR43708">
    <property type="entry name" value="CONSERVED EXPRESSED OXIDOREDUCTASE (EUROFUNG)"/>
    <property type="match status" value="1"/>
</dbReference>
<dbReference type="Pfam" id="PF22725">
    <property type="entry name" value="GFO_IDH_MocA_C3"/>
    <property type="match status" value="1"/>
</dbReference>
<dbReference type="InterPro" id="IPR051317">
    <property type="entry name" value="Gfo/Idh/MocA_oxidoreduct"/>
</dbReference>
<dbReference type="Pfam" id="PF01408">
    <property type="entry name" value="GFO_IDH_MocA"/>
    <property type="match status" value="1"/>
</dbReference>
<evidence type="ECO:0000313" key="3">
    <source>
        <dbReference type="EMBL" id="RUR47778.1"/>
    </source>
</evidence>
<dbReference type="OrthoDB" id="9801953at2"/>
<accession>A0A3S0ZFL2</accession>